<dbReference type="GO" id="GO:0017150">
    <property type="term" value="F:tRNA dihydrouridine synthase activity"/>
    <property type="evidence" value="ECO:0007669"/>
    <property type="project" value="TreeGrafter"/>
</dbReference>
<evidence type="ECO:0000313" key="2">
    <source>
        <dbReference type="EMBL" id="PWW74701.1"/>
    </source>
</evidence>
<keyword evidence="3" id="KW-1185">Reference proteome</keyword>
<organism evidence="2 3">
    <name type="scientific">Tuber magnatum</name>
    <name type="common">white Piedmont truffle</name>
    <dbReference type="NCBI Taxonomy" id="42249"/>
    <lineage>
        <taxon>Eukaryota</taxon>
        <taxon>Fungi</taxon>
        <taxon>Dikarya</taxon>
        <taxon>Ascomycota</taxon>
        <taxon>Pezizomycotina</taxon>
        <taxon>Pezizomycetes</taxon>
        <taxon>Pezizales</taxon>
        <taxon>Tuberaceae</taxon>
        <taxon>Tuber</taxon>
    </lineage>
</organism>
<feature type="domain" description="DUS-like FMN-binding" evidence="1">
    <location>
        <begin position="1"/>
        <end position="64"/>
    </location>
</feature>
<dbReference type="PANTHER" id="PTHR11082:SF31">
    <property type="entry name" value="TRNA-DIHYDROURIDINE(20A_20B) SYNTHASE [NAD(P)+]-LIKE"/>
    <property type="match status" value="1"/>
</dbReference>
<dbReference type="EMBL" id="PYWC01000058">
    <property type="protein sequence ID" value="PWW74701.1"/>
    <property type="molecule type" value="Genomic_DNA"/>
</dbReference>
<comment type="caution">
    <text evidence="2">The sequence shown here is derived from an EMBL/GenBank/DDBJ whole genome shotgun (WGS) entry which is preliminary data.</text>
</comment>
<reference evidence="2 3" key="1">
    <citation type="submission" date="2018-03" db="EMBL/GenBank/DDBJ databases">
        <title>Genomes of Pezizomycetes fungi and the evolution of truffles.</title>
        <authorList>
            <person name="Murat C."/>
            <person name="Payen T."/>
            <person name="Noel B."/>
            <person name="Kuo A."/>
            <person name="Martin F.M."/>
        </authorList>
    </citation>
    <scope>NUCLEOTIDE SEQUENCE [LARGE SCALE GENOMIC DNA]</scope>
    <source>
        <strain evidence="2">091103-1</strain>
    </source>
</reference>
<sequence>MVESSGVDYITVHGRRRSQRSSEPVNLEAIALVKSVAGVPIVANGDVFSLEDVERIVRVTRVSGCRTRPGGSEEIKCWAPFGSWLHAIAARVYGRWCTLTGDSLYHQQATDFNTK</sequence>
<dbReference type="Gene3D" id="3.20.20.70">
    <property type="entry name" value="Aldolase class I"/>
    <property type="match status" value="1"/>
</dbReference>
<dbReference type="SUPFAM" id="SSF51395">
    <property type="entry name" value="FMN-linked oxidoreductases"/>
    <property type="match status" value="1"/>
</dbReference>
<dbReference type="AlphaFoldDB" id="A0A317SNE7"/>
<dbReference type="InterPro" id="IPR013785">
    <property type="entry name" value="Aldolase_TIM"/>
</dbReference>
<name>A0A317SNE7_9PEZI</name>
<dbReference type="Proteomes" id="UP000246991">
    <property type="component" value="Unassembled WGS sequence"/>
</dbReference>
<evidence type="ECO:0000313" key="3">
    <source>
        <dbReference type="Proteomes" id="UP000246991"/>
    </source>
</evidence>
<accession>A0A317SNE7</accession>
<dbReference type="Pfam" id="PF01207">
    <property type="entry name" value="Dus"/>
    <property type="match status" value="1"/>
</dbReference>
<protein>
    <recommendedName>
        <fullName evidence="1">DUS-like FMN-binding domain-containing protein</fullName>
    </recommendedName>
</protein>
<proteinExistence type="predicted"/>
<dbReference type="STRING" id="42249.A0A317SNE7"/>
<gene>
    <name evidence="2" type="ORF">C7212DRAFT_298508</name>
</gene>
<dbReference type="InterPro" id="IPR035587">
    <property type="entry name" value="DUS-like_FMN-bd"/>
</dbReference>
<dbReference type="OrthoDB" id="9977870at2759"/>
<evidence type="ECO:0000259" key="1">
    <source>
        <dbReference type="Pfam" id="PF01207"/>
    </source>
</evidence>
<dbReference type="PANTHER" id="PTHR11082">
    <property type="entry name" value="TRNA-DIHYDROURIDINE SYNTHASE"/>
    <property type="match status" value="1"/>
</dbReference>